<dbReference type="InterPro" id="IPR009057">
    <property type="entry name" value="Homeodomain-like_sf"/>
</dbReference>
<dbReference type="OrthoDB" id="7505659at2"/>
<organism evidence="6 7">
    <name type="scientific">Leptolinea tardivitalis</name>
    <dbReference type="NCBI Taxonomy" id="229920"/>
    <lineage>
        <taxon>Bacteria</taxon>
        <taxon>Bacillati</taxon>
        <taxon>Chloroflexota</taxon>
        <taxon>Anaerolineae</taxon>
        <taxon>Anaerolineales</taxon>
        <taxon>Anaerolineaceae</taxon>
        <taxon>Leptolinea</taxon>
    </lineage>
</organism>
<dbReference type="PROSITE" id="PS50977">
    <property type="entry name" value="HTH_TETR_2"/>
    <property type="match status" value="1"/>
</dbReference>
<comment type="caution">
    <text evidence="6">The sequence shown here is derived from an EMBL/GenBank/DDBJ whole genome shotgun (WGS) entry which is preliminary data.</text>
</comment>
<keyword evidence="7" id="KW-1185">Reference proteome</keyword>
<evidence type="ECO:0000256" key="3">
    <source>
        <dbReference type="ARBA" id="ARBA00023163"/>
    </source>
</evidence>
<reference evidence="6 7" key="1">
    <citation type="submission" date="2015-07" db="EMBL/GenBank/DDBJ databases">
        <title>Genome sequence of Leptolinea tardivitalis DSM 16556.</title>
        <authorList>
            <person name="Hemp J."/>
            <person name="Ward L.M."/>
            <person name="Pace L.A."/>
            <person name="Fischer W.W."/>
        </authorList>
    </citation>
    <scope>NUCLEOTIDE SEQUENCE [LARGE SCALE GENOMIC DNA]</scope>
    <source>
        <strain evidence="6 7">YMTK-2</strain>
    </source>
</reference>
<dbReference type="SUPFAM" id="SSF48498">
    <property type="entry name" value="Tetracyclin repressor-like, C-terminal domain"/>
    <property type="match status" value="1"/>
</dbReference>
<dbReference type="InterPro" id="IPR023772">
    <property type="entry name" value="DNA-bd_HTH_TetR-type_CS"/>
</dbReference>
<dbReference type="PRINTS" id="PR00455">
    <property type="entry name" value="HTHTETR"/>
</dbReference>
<dbReference type="GO" id="GO:0000976">
    <property type="term" value="F:transcription cis-regulatory region binding"/>
    <property type="evidence" value="ECO:0007669"/>
    <property type="project" value="TreeGrafter"/>
</dbReference>
<evidence type="ECO:0000313" key="7">
    <source>
        <dbReference type="Proteomes" id="UP000050430"/>
    </source>
</evidence>
<evidence type="ECO:0000256" key="4">
    <source>
        <dbReference type="PROSITE-ProRule" id="PRU00335"/>
    </source>
</evidence>
<feature type="domain" description="HTH tetR-type" evidence="5">
    <location>
        <begin position="4"/>
        <end position="64"/>
    </location>
</feature>
<gene>
    <name evidence="6" type="ORF">ADM99_16595</name>
</gene>
<evidence type="ECO:0000313" key="6">
    <source>
        <dbReference type="EMBL" id="KPL70702.1"/>
    </source>
</evidence>
<keyword evidence="2 4" id="KW-0238">DNA-binding</keyword>
<evidence type="ECO:0000256" key="2">
    <source>
        <dbReference type="ARBA" id="ARBA00023125"/>
    </source>
</evidence>
<evidence type="ECO:0000256" key="1">
    <source>
        <dbReference type="ARBA" id="ARBA00023015"/>
    </source>
</evidence>
<dbReference type="InterPro" id="IPR001647">
    <property type="entry name" value="HTH_TetR"/>
</dbReference>
<dbReference type="Pfam" id="PF17932">
    <property type="entry name" value="TetR_C_24"/>
    <property type="match status" value="1"/>
</dbReference>
<dbReference type="SUPFAM" id="SSF46689">
    <property type="entry name" value="Homeodomain-like"/>
    <property type="match status" value="1"/>
</dbReference>
<protein>
    <recommendedName>
        <fullName evidence="5">HTH tetR-type domain-containing protein</fullName>
    </recommendedName>
</protein>
<dbReference type="InterPro" id="IPR041490">
    <property type="entry name" value="KstR2_TetR_C"/>
</dbReference>
<dbReference type="STRING" id="229920.ADM99_16595"/>
<proteinExistence type="predicted"/>
<dbReference type="RefSeq" id="WP_062422641.1">
    <property type="nucleotide sequence ID" value="NZ_BBYA01000010.1"/>
</dbReference>
<dbReference type="EMBL" id="LGCK01000014">
    <property type="protein sequence ID" value="KPL70702.1"/>
    <property type="molecule type" value="Genomic_DNA"/>
</dbReference>
<name>A0A0P6X8W6_9CHLR</name>
<dbReference type="PANTHER" id="PTHR30055:SF234">
    <property type="entry name" value="HTH-TYPE TRANSCRIPTIONAL REGULATOR BETI"/>
    <property type="match status" value="1"/>
</dbReference>
<dbReference type="AlphaFoldDB" id="A0A0P6X8W6"/>
<keyword evidence="1" id="KW-0805">Transcription regulation</keyword>
<dbReference type="InterPro" id="IPR036271">
    <property type="entry name" value="Tet_transcr_reg_TetR-rel_C_sf"/>
</dbReference>
<feature type="DNA-binding region" description="H-T-H motif" evidence="4">
    <location>
        <begin position="27"/>
        <end position="46"/>
    </location>
</feature>
<accession>A0A0P6X8W6</accession>
<dbReference type="GO" id="GO:0003700">
    <property type="term" value="F:DNA-binding transcription factor activity"/>
    <property type="evidence" value="ECO:0007669"/>
    <property type="project" value="TreeGrafter"/>
</dbReference>
<dbReference type="PROSITE" id="PS01081">
    <property type="entry name" value="HTH_TETR_1"/>
    <property type="match status" value="1"/>
</dbReference>
<dbReference type="InterPro" id="IPR050109">
    <property type="entry name" value="HTH-type_TetR-like_transc_reg"/>
</dbReference>
<dbReference type="Gene3D" id="1.10.357.10">
    <property type="entry name" value="Tetracycline Repressor, domain 2"/>
    <property type="match status" value="1"/>
</dbReference>
<dbReference type="Pfam" id="PF00440">
    <property type="entry name" value="TetR_N"/>
    <property type="match status" value="1"/>
</dbReference>
<dbReference type="PANTHER" id="PTHR30055">
    <property type="entry name" value="HTH-TYPE TRANSCRIPTIONAL REGULATOR RUTR"/>
    <property type="match status" value="1"/>
</dbReference>
<dbReference type="Proteomes" id="UP000050430">
    <property type="component" value="Unassembled WGS sequence"/>
</dbReference>
<dbReference type="Gene3D" id="1.10.10.60">
    <property type="entry name" value="Homeodomain-like"/>
    <property type="match status" value="1"/>
</dbReference>
<keyword evidence="3" id="KW-0804">Transcription</keyword>
<evidence type="ECO:0000259" key="5">
    <source>
        <dbReference type="PROSITE" id="PS50977"/>
    </source>
</evidence>
<sequence length="191" mass="21336">MTAQETAEKIQKIAARLFIQKGYTATSMREIAAEVGIGKATIYYHFPDKEAIASALIHQTFSDMKEALTMMRAEQDPRQRIKVAVTSSVDYLLDSADMISVLRREVAGSRDLMQHEFKEFSLEYIQLLADAIRRGTEQGIFRPVEPVAAARVLLTMIQGTFAMVYMSGIRNQTNGHSASAILDIFFHGIDA</sequence>